<dbReference type="PROSITE" id="PS52015">
    <property type="entry name" value="TONB_CTD"/>
    <property type="match status" value="1"/>
</dbReference>
<keyword evidence="5 7" id="KW-0040">ANK repeat</keyword>
<feature type="domain" description="TonB C-terminal" evidence="8">
    <location>
        <begin position="694"/>
        <end position="783"/>
    </location>
</feature>
<keyword evidence="3" id="KW-0677">Repeat</keyword>
<dbReference type="Pfam" id="PF12796">
    <property type="entry name" value="Ank_2"/>
    <property type="match status" value="2"/>
</dbReference>
<feature type="repeat" description="ANK" evidence="7">
    <location>
        <begin position="394"/>
        <end position="426"/>
    </location>
</feature>
<evidence type="ECO:0000256" key="2">
    <source>
        <dbReference type="ARBA" id="ARBA00022692"/>
    </source>
</evidence>
<feature type="repeat" description="ANK" evidence="7">
    <location>
        <begin position="296"/>
        <end position="328"/>
    </location>
</feature>
<dbReference type="RefSeq" id="WP_220161150.1">
    <property type="nucleotide sequence ID" value="NZ_CP080507.1"/>
</dbReference>
<dbReference type="GO" id="GO:0055085">
    <property type="term" value="P:transmembrane transport"/>
    <property type="evidence" value="ECO:0007669"/>
    <property type="project" value="InterPro"/>
</dbReference>
<dbReference type="KEGG" id="ole:K0B96_12085"/>
<keyword evidence="2" id="KW-0812">Transmembrane</keyword>
<comment type="subcellular location">
    <subcellularLocation>
        <location evidence="1">Membrane</location>
        <topology evidence="1">Single-pass membrane protein</topology>
    </subcellularLocation>
</comment>
<sequence>MRRVFPIWLVVVLGIASVNVGYAAGLQLACRVDGELAPIAAVDGKQIFVTVGGKTVAAPAGAEWTLTGEVRENARLLCWSPSYSISRRPEQPPGASLRAGELVAAVGVARGMRGIRSAGWQEYWEGHEAEPAVVVFAWLIDGKLTHIAAQAVPVVTSTTIFKRTVTIPLTEDEARGQPVLLRWDAQGWVPARPFLPSPRVQAALVDMMLNGRTDFTALSKKEVNEAGRGGPTLLHLAAEAGLASAVSGLVQAKAKVDIGRDGGRSTPLHWAAEKGREAAVGALLAAGAAQDSEDERGATPLLFASGGGHAGVVRELLRAHADADKRDDSGRTPMAAAINENQLAVAEILAEQDGDRGRQSHQLDRVLISKIYSGRKGMAKFLLARGAQTKAESRGRTALIAATAWDDPEFVDLLLRAGAPVSAATKNGITALMSAALQGYVVVVQHLLIAHAPADAVSADGRTALHYAAVGGDGETVKALLQAGASVAAADRAGLQPLDLALLYGHAEAARLLANHGARVDVKGKNAESNIEAAVGLDLENVLKRAIEDGWDIRVKLHGNWPILQVAKLCHAKRCAAVLEAAGADDVNGPTVVTARKLDAQPKLKTMVMPSDPRNYWSGALPRATVTVEVVIDGEGRVLFPRVQAGERALATEALAAIREWRFQPLRAEGKPAAARFLLPVVFNDVAAISENADVDVAPKPLKRVAPFYPRAALAAGVTGIVTVDFIVDESGRVLDAAIVLSSEPLFEEPALEALRQWKFSPAERNGQPVRFHLQVPIEFQLD</sequence>
<gene>
    <name evidence="9" type="ORF">K0B96_12085</name>
</gene>
<dbReference type="InterPro" id="IPR002110">
    <property type="entry name" value="Ankyrin_rpt"/>
</dbReference>
<dbReference type="GO" id="GO:0016020">
    <property type="term" value="C:membrane"/>
    <property type="evidence" value="ECO:0007669"/>
    <property type="project" value="UniProtKB-SubCell"/>
</dbReference>
<keyword evidence="6" id="KW-0472">Membrane</keyword>
<dbReference type="InterPro" id="IPR051165">
    <property type="entry name" value="Multifunctional_ANK_Repeat"/>
</dbReference>
<dbReference type="InterPro" id="IPR037682">
    <property type="entry name" value="TonB_C"/>
</dbReference>
<dbReference type="SUPFAM" id="SSF74653">
    <property type="entry name" value="TolA/TonB C-terminal domain"/>
    <property type="match status" value="2"/>
</dbReference>
<dbReference type="Gene3D" id="1.25.40.20">
    <property type="entry name" value="Ankyrin repeat-containing domain"/>
    <property type="match status" value="3"/>
</dbReference>
<evidence type="ECO:0000256" key="4">
    <source>
        <dbReference type="ARBA" id="ARBA00022989"/>
    </source>
</evidence>
<evidence type="ECO:0000313" key="10">
    <source>
        <dbReference type="Proteomes" id="UP000825051"/>
    </source>
</evidence>
<keyword evidence="4" id="KW-1133">Transmembrane helix</keyword>
<dbReference type="AlphaFoldDB" id="A0A8F9TS71"/>
<dbReference type="PROSITE" id="PS50297">
    <property type="entry name" value="ANK_REP_REGION"/>
    <property type="match status" value="4"/>
</dbReference>
<dbReference type="SMART" id="SM00248">
    <property type="entry name" value="ANK"/>
    <property type="match status" value="8"/>
</dbReference>
<evidence type="ECO:0000259" key="8">
    <source>
        <dbReference type="PROSITE" id="PS52015"/>
    </source>
</evidence>
<protein>
    <submittedName>
        <fullName evidence="9">TonB family protein</fullName>
    </submittedName>
</protein>
<dbReference type="PROSITE" id="PS50088">
    <property type="entry name" value="ANK_REPEAT"/>
    <property type="match status" value="5"/>
</dbReference>
<evidence type="ECO:0000256" key="5">
    <source>
        <dbReference type="ARBA" id="ARBA00023043"/>
    </source>
</evidence>
<dbReference type="Pfam" id="PF00023">
    <property type="entry name" value="Ank"/>
    <property type="match status" value="1"/>
</dbReference>
<evidence type="ECO:0000256" key="7">
    <source>
        <dbReference type="PROSITE-ProRule" id="PRU00023"/>
    </source>
</evidence>
<dbReference type="PANTHER" id="PTHR24123">
    <property type="entry name" value="ANKYRIN REPEAT-CONTAINING"/>
    <property type="match status" value="1"/>
</dbReference>
<dbReference type="SUPFAM" id="SSF48403">
    <property type="entry name" value="Ankyrin repeat"/>
    <property type="match status" value="1"/>
</dbReference>
<evidence type="ECO:0000256" key="1">
    <source>
        <dbReference type="ARBA" id="ARBA00004167"/>
    </source>
</evidence>
<organism evidence="9 10">
    <name type="scientific">Horticoccus luteus</name>
    <dbReference type="NCBI Taxonomy" id="2862869"/>
    <lineage>
        <taxon>Bacteria</taxon>
        <taxon>Pseudomonadati</taxon>
        <taxon>Verrucomicrobiota</taxon>
        <taxon>Opitutia</taxon>
        <taxon>Opitutales</taxon>
        <taxon>Opitutaceae</taxon>
        <taxon>Horticoccus</taxon>
    </lineage>
</organism>
<dbReference type="Pfam" id="PF03544">
    <property type="entry name" value="TonB_C"/>
    <property type="match status" value="2"/>
</dbReference>
<dbReference type="EMBL" id="CP080507">
    <property type="protein sequence ID" value="QYM78046.1"/>
    <property type="molecule type" value="Genomic_DNA"/>
</dbReference>
<dbReference type="Proteomes" id="UP000825051">
    <property type="component" value="Chromosome"/>
</dbReference>
<proteinExistence type="predicted"/>
<dbReference type="NCBIfam" id="TIGR01352">
    <property type="entry name" value="tonB_Cterm"/>
    <property type="match status" value="1"/>
</dbReference>
<dbReference type="InterPro" id="IPR006260">
    <property type="entry name" value="TonB/TolA_C"/>
</dbReference>
<name>A0A8F9TS71_9BACT</name>
<dbReference type="InterPro" id="IPR036770">
    <property type="entry name" value="Ankyrin_rpt-contain_sf"/>
</dbReference>
<feature type="repeat" description="ANK" evidence="7">
    <location>
        <begin position="493"/>
        <end position="525"/>
    </location>
</feature>
<accession>A0A8F9TS71</accession>
<feature type="repeat" description="ANK" evidence="7">
    <location>
        <begin position="460"/>
        <end position="492"/>
    </location>
</feature>
<dbReference type="PANTHER" id="PTHR24123:SF33">
    <property type="entry name" value="PROTEIN HOS4"/>
    <property type="match status" value="1"/>
</dbReference>
<feature type="repeat" description="ANK" evidence="7">
    <location>
        <begin position="263"/>
        <end position="295"/>
    </location>
</feature>
<evidence type="ECO:0000313" key="9">
    <source>
        <dbReference type="EMBL" id="QYM78046.1"/>
    </source>
</evidence>
<evidence type="ECO:0000256" key="3">
    <source>
        <dbReference type="ARBA" id="ARBA00022737"/>
    </source>
</evidence>
<dbReference type="Gene3D" id="3.30.1150.10">
    <property type="match status" value="2"/>
</dbReference>
<reference evidence="9" key="1">
    <citation type="submission" date="2021-08" db="EMBL/GenBank/DDBJ databases">
        <title>Genome of a novel bacterium of the phylum Verrucomicrobia, Oleiharenicola sp. KSB-15.</title>
        <authorList>
            <person name="Chung J.-H."/>
            <person name="Ahn J.-H."/>
            <person name="Yoon Y."/>
            <person name="Kim D.-Y."/>
            <person name="An S.-H."/>
            <person name="Park I."/>
            <person name="Yeon J."/>
        </authorList>
    </citation>
    <scope>NUCLEOTIDE SEQUENCE</scope>
    <source>
        <strain evidence="9">KSB-15</strain>
    </source>
</reference>
<evidence type="ECO:0000256" key="6">
    <source>
        <dbReference type="ARBA" id="ARBA00023136"/>
    </source>
</evidence>
<keyword evidence="10" id="KW-1185">Reference proteome</keyword>